<gene>
    <name evidence="2" type="ORF">ACH5RR_018326</name>
</gene>
<organism evidence="2 3">
    <name type="scientific">Cinchona calisaya</name>
    <dbReference type="NCBI Taxonomy" id="153742"/>
    <lineage>
        <taxon>Eukaryota</taxon>
        <taxon>Viridiplantae</taxon>
        <taxon>Streptophyta</taxon>
        <taxon>Embryophyta</taxon>
        <taxon>Tracheophyta</taxon>
        <taxon>Spermatophyta</taxon>
        <taxon>Magnoliopsida</taxon>
        <taxon>eudicotyledons</taxon>
        <taxon>Gunneridae</taxon>
        <taxon>Pentapetalae</taxon>
        <taxon>asterids</taxon>
        <taxon>lamiids</taxon>
        <taxon>Gentianales</taxon>
        <taxon>Rubiaceae</taxon>
        <taxon>Cinchonoideae</taxon>
        <taxon>Cinchoneae</taxon>
        <taxon>Cinchona</taxon>
    </lineage>
</organism>
<dbReference type="Proteomes" id="UP001630127">
    <property type="component" value="Unassembled WGS sequence"/>
</dbReference>
<feature type="compositionally biased region" description="Basic and acidic residues" evidence="1">
    <location>
        <begin position="170"/>
        <end position="182"/>
    </location>
</feature>
<evidence type="ECO:0000313" key="3">
    <source>
        <dbReference type="Proteomes" id="UP001630127"/>
    </source>
</evidence>
<protein>
    <submittedName>
        <fullName evidence="2">Uncharacterized protein</fullName>
    </submittedName>
</protein>
<sequence length="285" mass="31565">MSTCYCRNLDGTGKPLDYVDSCYKKETYLKSYEGAILPINGEIDWTQTKVIPPLPPSYGRVPRRPKKLKRRGEQNDQHEGLGADDNMEFQQEKYVNNVTEVVLTDCRIQDATAKKSKTKKATVMFALSPQSLLSFCSTNDDVIFLLQVTKKCAKQLNSKEMANKVAATSKKNETTKKLDGNNKKRTGVGSKAKVTLVDKSSTNNENGTNEASASIHNMDIFELFGLTKGQVEFLSHPGIVKRSLEPLVIQDVNLGGNSSNGNATQDLLLDIKERASCCEIADYQL</sequence>
<comment type="caution">
    <text evidence="2">The sequence shown here is derived from an EMBL/GenBank/DDBJ whole genome shotgun (WGS) entry which is preliminary data.</text>
</comment>
<feature type="compositionally biased region" description="Basic and acidic residues" evidence="1">
    <location>
        <begin position="71"/>
        <end position="81"/>
    </location>
</feature>
<name>A0ABD2ZNZ4_9GENT</name>
<evidence type="ECO:0000256" key="1">
    <source>
        <dbReference type="SAM" id="MobiDB-lite"/>
    </source>
</evidence>
<proteinExistence type="predicted"/>
<evidence type="ECO:0000313" key="2">
    <source>
        <dbReference type="EMBL" id="KAL3520177.1"/>
    </source>
</evidence>
<feature type="region of interest" description="Disordered" evidence="1">
    <location>
        <begin position="54"/>
        <end position="82"/>
    </location>
</feature>
<keyword evidence="3" id="KW-1185">Reference proteome</keyword>
<reference evidence="2 3" key="1">
    <citation type="submission" date="2024-11" db="EMBL/GenBank/DDBJ databases">
        <title>A near-complete genome assembly of Cinchona calisaya.</title>
        <authorList>
            <person name="Lian D.C."/>
            <person name="Zhao X.W."/>
            <person name="Wei L."/>
        </authorList>
    </citation>
    <scope>NUCLEOTIDE SEQUENCE [LARGE SCALE GENOMIC DNA]</scope>
    <source>
        <tissue evidence="2">Nenye</tissue>
    </source>
</reference>
<dbReference type="AlphaFoldDB" id="A0ABD2ZNZ4"/>
<dbReference type="EMBL" id="JBJUIK010000008">
    <property type="protein sequence ID" value="KAL3520177.1"/>
    <property type="molecule type" value="Genomic_DNA"/>
</dbReference>
<feature type="region of interest" description="Disordered" evidence="1">
    <location>
        <begin position="167"/>
        <end position="190"/>
    </location>
</feature>
<accession>A0ABD2ZNZ4</accession>
<feature type="compositionally biased region" description="Basic residues" evidence="1">
    <location>
        <begin position="61"/>
        <end position="70"/>
    </location>
</feature>